<dbReference type="InterPro" id="IPR016032">
    <property type="entry name" value="Sig_transdc_resp-reg_C-effctor"/>
</dbReference>
<name>A0ABU2MDG7_9ACTN</name>
<evidence type="ECO:0000256" key="2">
    <source>
        <dbReference type="ARBA" id="ARBA00023125"/>
    </source>
</evidence>
<organism evidence="6 7">
    <name type="scientific">Nocardiopsis lambiniae</name>
    <dbReference type="NCBI Taxonomy" id="3075539"/>
    <lineage>
        <taxon>Bacteria</taxon>
        <taxon>Bacillati</taxon>
        <taxon>Actinomycetota</taxon>
        <taxon>Actinomycetes</taxon>
        <taxon>Streptosporangiales</taxon>
        <taxon>Nocardiopsidaceae</taxon>
        <taxon>Nocardiopsis</taxon>
    </lineage>
</organism>
<keyword evidence="2" id="KW-0238">DNA-binding</keyword>
<feature type="region of interest" description="Disordered" evidence="4">
    <location>
        <begin position="14"/>
        <end position="33"/>
    </location>
</feature>
<evidence type="ECO:0000256" key="1">
    <source>
        <dbReference type="ARBA" id="ARBA00023015"/>
    </source>
</evidence>
<dbReference type="InterPro" id="IPR000792">
    <property type="entry name" value="Tscrpt_reg_LuxR_C"/>
</dbReference>
<dbReference type="Gene3D" id="1.10.10.10">
    <property type="entry name" value="Winged helix-like DNA-binding domain superfamily/Winged helix DNA-binding domain"/>
    <property type="match status" value="1"/>
</dbReference>
<dbReference type="PANTHER" id="PTHR44688:SF16">
    <property type="entry name" value="DNA-BINDING TRANSCRIPTIONAL ACTIVATOR DEVR_DOSR"/>
    <property type="match status" value="1"/>
</dbReference>
<dbReference type="PANTHER" id="PTHR44688">
    <property type="entry name" value="DNA-BINDING TRANSCRIPTIONAL ACTIVATOR DEVR_DOSR"/>
    <property type="match status" value="1"/>
</dbReference>
<dbReference type="CDD" id="cd06170">
    <property type="entry name" value="LuxR_C_like"/>
    <property type="match status" value="1"/>
</dbReference>
<dbReference type="Proteomes" id="UP001183390">
    <property type="component" value="Unassembled WGS sequence"/>
</dbReference>
<keyword evidence="7" id="KW-1185">Reference proteome</keyword>
<dbReference type="InterPro" id="IPR036388">
    <property type="entry name" value="WH-like_DNA-bd_sf"/>
</dbReference>
<gene>
    <name evidence="6" type="ORF">RM479_17290</name>
</gene>
<dbReference type="SMART" id="SM00421">
    <property type="entry name" value="HTH_LUXR"/>
    <property type="match status" value="1"/>
</dbReference>
<evidence type="ECO:0000256" key="4">
    <source>
        <dbReference type="SAM" id="MobiDB-lite"/>
    </source>
</evidence>
<sequence length="414" mass="45584">MLISVELEKFGTTLPAEEKHQDPPLVEVGGHSEIRGREEEFDDVLRVLRDARASGLAVRIRIEGPTGIGRGAFAVECLRAARGLGLHTQGPVRCPGRAHRLPALVGLCPACRGDGPWTRVGDLGRAHRASPDVGICSASGRVWLRAYPEGPAVTRAHPQERVHPVRLGSLTRASVLQLAEDILGATPGETLTACLERAGGHPALVGELLLGLREERSLVYRGGRADICVDRLPARVHAWVDGVLRSVRIPVDEFLAACASMGHEFEYLEPVRRAMDLPGHQIEEMSRVAVELGILRRGSTFRFQSPIMHEIFWSNIPRRFPSFIRLASRATPSPHLCASPETGLSLTAQEKRLVLLASEGFTNQQIAHRLKISQHTVNYHLKKLFKKYGVNSRVRLVRTALKDTALGHMHDGHR</sequence>
<dbReference type="EMBL" id="JAVREP010000011">
    <property type="protein sequence ID" value="MDT0330170.1"/>
    <property type="molecule type" value="Genomic_DNA"/>
</dbReference>
<evidence type="ECO:0000256" key="3">
    <source>
        <dbReference type="ARBA" id="ARBA00023163"/>
    </source>
</evidence>
<comment type="caution">
    <text evidence="6">The sequence shown here is derived from an EMBL/GenBank/DDBJ whole genome shotgun (WGS) entry which is preliminary data.</text>
</comment>
<keyword evidence="3" id="KW-0804">Transcription</keyword>
<accession>A0ABU2MDG7</accession>
<dbReference type="PROSITE" id="PS50043">
    <property type="entry name" value="HTH_LUXR_2"/>
    <property type="match status" value="1"/>
</dbReference>
<dbReference type="PRINTS" id="PR00038">
    <property type="entry name" value="HTHLUXR"/>
</dbReference>
<evidence type="ECO:0000259" key="5">
    <source>
        <dbReference type="PROSITE" id="PS50043"/>
    </source>
</evidence>
<feature type="domain" description="HTH luxR-type" evidence="5">
    <location>
        <begin position="339"/>
        <end position="404"/>
    </location>
</feature>
<dbReference type="RefSeq" id="WP_311512750.1">
    <property type="nucleotide sequence ID" value="NZ_JAVREP010000011.1"/>
</dbReference>
<evidence type="ECO:0000313" key="7">
    <source>
        <dbReference type="Proteomes" id="UP001183390"/>
    </source>
</evidence>
<evidence type="ECO:0000313" key="6">
    <source>
        <dbReference type="EMBL" id="MDT0330170.1"/>
    </source>
</evidence>
<reference evidence="7" key="1">
    <citation type="submission" date="2023-07" db="EMBL/GenBank/DDBJ databases">
        <title>30 novel species of actinomycetes from the DSMZ collection.</title>
        <authorList>
            <person name="Nouioui I."/>
        </authorList>
    </citation>
    <scope>NUCLEOTIDE SEQUENCE [LARGE SCALE GENOMIC DNA]</scope>
    <source>
        <strain evidence="7">DSM 44743</strain>
    </source>
</reference>
<proteinExistence type="predicted"/>
<dbReference type="SUPFAM" id="SSF46894">
    <property type="entry name" value="C-terminal effector domain of the bipartite response regulators"/>
    <property type="match status" value="1"/>
</dbReference>
<keyword evidence="1" id="KW-0805">Transcription regulation</keyword>
<dbReference type="Pfam" id="PF00196">
    <property type="entry name" value="GerE"/>
    <property type="match status" value="1"/>
</dbReference>
<protein>
    <submittedName>
        <fullName evidence="6">Helix-turn-helix transcriptional regulator</fullName>
    </submittedName>
</protein>